<comment type="caution">
    <text evidence="10">The sequence shown here is derived from an EMBL/GenBank/DDBJ whole genome shotgun (WGS) entry which is preliminary data.</text>
</comment>
<dbReference type="PROSITE" id="PS50893">
    <property type="entry name" value="ABC_TRANSPORTER_2"/>
    <property type="match status" value="1"/>
</dbReference>
<evidence type="ECO:0000256" key="4">
    <source>
        <dbReference type="ARBA" id="ARBA00022840"/>
    </source>
</evidence>
<dbReference type="InterPro" id="IPR027417">
    <property type="entry name" value="P-loop_NTPase"/>
</dbReference>
<keyword evidence="2 7" id="KW-0812">Transmembrane</keyword>
<feature type="transmembrane region" description="Helical" evidence="7">
    <location>
        <begin position="298"/>
        <end position="319"/>
    </location>
</feature>
<dbReference type="Gene3D" id="3.40.50.300">
    <property type="entry name" value="P-loop containing nucleotide triphosphate hydrolases"/>
    <property type="match status" value="1"/>
</dbReference>
<dbReference type="InterPro" id="IPR039421">
    <property type="entry name" value="Type_1_exporter"/>
</dbReference>
<evidence type="ECO:0000256" key="2">
    <source>
        <dbReference type="ARBA" id="ARBA00022692"/>
    </source>
</evidence>
<keyword evidence="11" id="KW-1185">Reference proteome</keyword>
<evidence type="ECO:0000313" key="11">
    <source>
        <dbReference type="Proteomes" id="UP001597112"/>
    </source>
</evidence>
<keyword evidence="3" id="KW-0547">Nucleotide-binding</keyword>
<dbReference type="InterPro" id="IPR036640">
    <property type="entry name" value="ABC1_TM_sf"/>
</dbReference>
<dbReference type="CDD" id="cd18576">
    <property type="entry name" value="ABC_6TM_bac_exporter_ABCB8_10_like"/>
    <property type="match status" value="1"/>
</dbReference>
<dbReference type="Pfam" id="PF00005">
    <property type="entry name" value="ABC_tran"/>
    <property type="match status" value="1"/>
</dbReference>
<evidence type="ECO:0000259" key="9">
    <source>
        <dbReference type="PROSITE" id="PS50929"/>
    </source>
</evidence>
<dbReference type="Pfam" id="PF00664">
    <property type="entry name" value="ABC_membrane"/>
    <property type="match status" value="1"/>
</dbReference>
<evidence type="ECO:0000259" key="8">
    <source>
        <dbReference type="PROSITE" id="PS50893"/>
    </source>
</evidence>
<name>A0ABW3K8X0_9BACT</name>
<dbReference type="EMBL" id="JBHTKA010000008">
    <property type="protein sequence ID" value="MFD1002563.1"/>
    <property type="molecule type" value="Genomic_DNA"/>
</dbReference>
<dbReference type="CDD" id="cd03249">
    <property type="entry name" value="ABC_MTABC3_MDL1_MDL2"/>
    <property type="match status" value="1"/>
</dbReference>
<reference evidence="11" key="1">
    <citation type="journal article" date="2019" name="Int. J. Syst. Evol. Microbiol.">
        <title>The Global Catalogue of Microorganisms (GCM) 10K type strain sequencing project: providing services to taxonomists for standard genome sequencing and annotation.</title>
        <authorList>
            <consortium name="The Broad Institute Genomics Platform"/>
            <consortium name="The Broad Institute Genome Sequencing Center for Infectious Disease"/>
            <person name="Wu L."/>
            <person name="Ma J."/>
        </authorList>
    </citation>
    <scope>NUCLEOTIDE SEQUENCE [LARGE SCALE GENOMIC DNA]</scope>
    <source>
        <strain evidence="11">CCUG 58938</strain>
    </source>
</reference>
<accession>A0ABW3K8X0</accession>
<dbReference type="GO" id="GO:0005524">
    <property type="term" value="F:ATP binding"/>
    <property type="evidence" value="ECO:0007669"/>
    <property type="project" value="UniProtKB-KW"/>
</dbReference>
<dbReference type="PROSITE" id="PS00211">
    <property type="entry name" value="ABC_TRANSPORTER_1"/>
    <property type="match status" value="1"/>
</dbReference>
<evidence type="ECO:0000256" key="5">
    <source>
        <dbReference type="ARBA" id="ARBA00022989"/>
    </source>
</evidence>
<dbReference type="SUPFAM" id="SSF90123">
    <property type="entry name" value="ABC transporter transmembrane region"/>
    <property type="match status" value="1"/>
</dbReference>
<feature type="domain" description="ABC transmembrane type-1" evidence="9">
    <location>
        <begin position="41"/>
        <end position="324"/>
    </location>
</feature>
<comment type="subcellular location">
    <subcellularLocation>
        <location evidence="1">Cell membrane</location>
        <topology evidence="1">Multi-pass membrane protein</topology>
    </subcellularLocation>
</comment>
<evidence type="ECO:0000313" key="10">
    <source>
        <dbReference type="EMBL" id="MFD1002563.1"/>
    </source>
</evidence>
<protein>
    <submittedName>
        <fullName evidence="10">ABC transporter ATP-binding protein</fullName>
    </submittedName>
</protein>
<dbReference type="RefSeq" id="WP_377583846.1">
    <property type="nucleotide sequence ID" value="NZ_JBHTKA010000008.1"/>
</dbReference>
<keyword evidence="6 7" id="KW-0472">Membrane</keyword>
<dbReference type="PANTHER" id="PTHR43394">
    <property type="entry name" value="ATP-DEPENDENT PERMEASE MDL1, MITOCHONDRIAL"/>
    <property type="match status" value="1"/>
</dbReference>
<dbReference type="PANTHER" id="PTHR43394:SF1">
    <property type="entry name" value="ATP-BINDING CASSETTE SUB-FAMILY B MEMBER 10, MITOCHONDRIAL"/>
    <property type="match status" value="1"/>
</dbReference>
<evidence type="ECO:0000256" key="6">
    <source>
        <dbReference type="ARBA" id="ARBA00023136"/>
    </source>
</evidence>
<dbReference type="SMART" id="SM00382">
    <property type="entry name" value="AAA"/>
    <property type="match status" value="1"/>
</dbReference>
<feature type="transmembrane region" description="Helical" evidence="7">
    <location>
        <begin position="81"/>
        <end position="101"/>
    </location>
</feature>
<organism evidence="10 11">
    <name type="scientific">Ohtaekwangia kribbensis</name>
    <dbReference type="NCBI Taxonomy" id="688913"/>
    <lineage>
        <taxon>Bacteria</taxon>
        <taxon>Pseudomonadati</taxon>
        <taxon>Bacteroidota</taxon>
        <taxon>Cytophagia</taxon>
        <taxon>Cytophagales</taxon>
        <taxon>Fulvivirgaceae</taxon>
        <taxon>Ohtaekwangia</taxon>
    </lineage>
</organism>
<keyword evidence="5 7" id="KW-1133">Transmembrane helix</keyword>
<dbReference type="SUPFAM" id="SSF52540">
    <property type="entry name" value="P-loop containing nucleoside triphosphate hydrolases"/>
    <property type="match status" value="1"/>
</dbReference>
<sequence length="596" mass="66269">MAKRKSGEPLREEEKRRITKTSLRQLAGIFRFMLPYKGLFITGLVSLVLSSVTLMAFPRLSGELLDIASGKPKYFTSINEAALALLAILFVQGIFSFIRVYTFSIVTERGMADVRKSIYKKIIWMPMTFFDNKRVGELMSRMVSDTETLQGAFSFTLAELLRQIITLVTGTIIIFYLAPTLTGFMLLTFPVIVLSALIFGKFIRKLSRKTQDKLAEANIIVEESFQSASVVKSFTNEIFEVNRYSKAINEVVGTALHGARYRSLFVSFIIFVVFGGIVAVGWYGAKLVQVNQITTGELFSFVLYTSFIGFSIAGLGDIYSQLQRSIGASERILDILNEHDEAENTESSPLKLQGKISFENVSFAYPTRSELTVLKQLNFSIAPGEKVALVGQSGSGKSTIINLLMRFYPIQQGDIKADDQNIYNFNLTSYRNNIGIVPQEVILFGGTIFENIAYGKPGASADEVRKAAQQANALEFIERFPEKFDTVVGERGVKLSGGQRQRIAIARAILKNPSILILDEATSSLDAQSEVLVQQALETLMEGRTTIIIAHRLSTIKKVDRIFVIKEGMLAETGSHAELTQLDNGIYSNLLKLQLQ</sequence>
<feature type="transmembrane region" description="Helical" evidence="7">
    <location>
        <begin position="39"/>
        <end position="61"/>
    </location>
</feature>
<dbReference type="InterPro" id="IPR003593">
    <property type="entry name" value="AAA+_ATPase"/>
</dbReference>
<dbReference type="InterPro" id="IPR011527">
    <property type="entry name" value="ABC1_TM_dom"/>
</dbReference>
<feature type="transmembrane region" description="Helical" evidence="7">
    <location>
        <begin position="264"/>
        <end position="283"/>
    </location>
</feature>
<dbReference type="Gene3D" id="1.20.1560.10">
    <property type="entry name" value="ABC transporter type 1, transmembrane domain"/>
    <property type="match status" value="1"/>
</dbReference>
<proteinExistence type="predicted"/>
<evidence type="ECO:0000256" key="3">
    <source>
        <dbReference type="ARBA" id="ARBA00022741"/>
    </source>
</evidence>
<dbReference type="InterPro" id="IPR017871">
    <property type="entry name" value="ABC_transporter-like_CS"/>
</dbReference>
<gene>
    <name evidence="10" type="ORF">ACFQ21_24775</name>
</gene>
<feature type="domain" description="ABC transporter" evidence="8">
    <location>
        <begin position="356"/>
        <end position="592"/>
    </location>
</feature>
<keyword evidence="4 10" id="KW-0067">ATP-binding</keyword>
<dbReference type="Proteomes" id="UP001597112">
    <property type="component" value="Unassembled WGS sequence"/>
</dbReference>
<evidence type="ECO:0000256" key="7">
    <source>
        <dbReference type="SAM" id="Phobius"/>
    </source>
</evidence>
<dbReference type="InterPro" id="IPR003439">
    <property type="entry name" value="ABC_transporter-like_ATP-bd"/>
</dbReference>
<dbReference type="PROSITE" id="PS50929">
    <property type="entry name" value="ABC_TM1F"/>
    <property type="match status" value="1"/>
</dbReference>
<evidence type="ECO:0000256" key="1">
    <source>
        <dbReference type="ARBA" id="ARBA00004651"/>
    </source>
</evidence>